<dbReference type="EMBL" id="CP121646">
    <property type="protein sequence ID" value="WFU63371.1"/>
    <property type="molecule type" value="Genomic_DNA"/>
</dbReference>
<keyword evidence="2" id="KW-1185">Reference proteome</keyword>
<evidence type="ECO:0000313" key="2">
    <source>
        <dbReference type="Proteomes" id="UP001221546"/>
    </source>
</evidence>
<sequence length="137" mass="15034">MAHESLVNKDWARVVARLGGAEALNIGARKTKAFVRPREISNAVDLLRLILAYCLGEKGLRLTAAWATSVGLVDISNVALLYRLRQCGDWLAILVEQALAAAAPKASRGRLIRIVDATTVPKGWDERQEQERSVAYP</sequence>
<evidence type="ECO:0000313" key="1">
    <source>
        <dbReference type="EMBL" id="WFU63371.1"/>
    </source>
</evidence>
<organism evidence="1 2">
    <name type="scientific">Bradyrhizobium brasilense</name>
    <dbReference type="NCBI Taxonomy" id="1419277"/>
    <lineage>
        <taxon>Bacteria</taxon>
        <taxon>Pseudomonadati</taxon>
        <taxon>Pseudomonadota</taxon>
        <taxon>Alphaproteobacteria</taxon>
        <taxon>Hyphomicrobiales</taxon>
        <taxon>Nitrobacteraceae</taxon>
        <taxon>Bradyrhizobium</taxon>
    </lineage>
</organism>
<proteinExistence type="predicted"/>
<dbReference type="RefSeq" id="WP_253637911.1">
    <property type="nucleotide sequence ID" value="NZ_CP121646.1"/>
</dbReference>
<accession>A0ABY8JFJ5</accession>
<reference evidence="1 2" key="1">
    <citation type="submission" date="2023-04" db="EMBL/GenBank/DDBJ databases">
        <title>Australian commercial rhizobial inoculants.</title>
        <authorList>
            <person name="Kohlmeier M.G."/>
            <person name="O'Hara G.W."/>
            <person name="Colombi E."/>
            <person name="Ramsay J.P."/>
            <person name="Terpolilli J."/>
        </authorList>
    </citation>
    <scope>NUCLEOTIDE SEQUENCE [LARGE SCALE GENOMIC DNA]</scope>
    <source>
        <strain evidence="1 2">CB627</strain>
    </source>
</reference>
<evidence type="ECO:0008006" key="3">
    <source>
        <dbReference type="Google" id="ProtNLM"/>
    </source>
</evidence>
<name>A0ABY8JFJ5_9BRAD</name>
<dbReference type="Proteomes" id="UP001221546">
    <property type="component" value="Chromosome"/>
</dbReference>
<protein>
    <recommendedName>
        <fullName evidence="3">Transposase</fullName>
    </recommendedName>
</protein>
<gene>
    <name evidence="1" type="ORF">QA636_39235</name>
</gene>